<proteinExistence type="predicted"/>
<name>A0A6P8JK41_DROMA</name>
<evidence type="ECO:0000313" key="2">
    <source>
        <dbReference type="Proteomes" id="UP000515162"/>
    </source>
</evidence>
<dbReference type="GeneID" id="117138603"/>
<dbReference type="Proteomes" id="UP000515162">
    <property type="component" value="Chromosome 2R"/>
</dbReference>
<keyword evidence="2" id="KW-1185">Reference proteome</keyword>
<evidence type="ECO:0000313" key="3">
    <source>
        <dbReference type="RefSeq" id="XP_033156702.1"/>
    </source>
</evidence>
<dbReference type="RefSeq" id="XP_033156702.1">
    <property type="nucleotide sequence ID" value="XM_033300811.1"/>
</dbReference>
<evidence type="ECO:0000256" key="1">
    <source>
        <dbReference type="SAM" id="MobiDB-lite"/>
    </source>
</evidence>
<sequence length="91" mass="9870">MQSGNGSKKPVSSLVHKSPISPSEPGKLAAGCPAVFAQDGTWSAKFNGRSAPEKINDQVIKQESGRKDADLTSTIRLPRKRSWLQRRVIPS</sequence>
<organism evidence="2 3">
    <name type="scientific">Drosophila mauritiana</name>
    <name type="common">Fruit fly</name>
    <dbReference type="NCBI Taxonomy" id="7226"/>
    <lineage>
        <taxon>Eukaryota</taxon>
        <taxon>Metazoa</taxon>
        <taxon>Ecdysozoa</taxon>
        <taxon>Arthropoda</taxon>
        <taxon>Hexapoda</taxon>
        <taxon>Insecta</taxon>
        <taxon>Pterygota</taxon>
        <taxon>Neoptera</taxon>
        <taxon>Endopterygota</taxon>
        <taxon>Diptera</taxon>
        <taxon>Brachycera</taxon>
        <taxon>Muscomorpha</taxon>
        <taxon>Ephydroidea</taxon>
        <taxon>Drosophilidae</taxon>
        <taxon>Drosophila</taxon>
        <taxon>Sophophora</taxon>
    </lineage>
</organism>
<gene>
    <name evidence="3" type="primary">LOC117138603</name>
</gene>
<protein>
    <submittedName>
        <fullName evidence="3">Uncharacterized protein LOC117138603</fullName>
    </submittedName>
</protein>
<dbReference type="AlphaFoldDB" id="A0A6P8JK41"/>
<reference evidence="3" key="1">
    <citation type="submission" date="2025-08" db="UniProtKB">
        <authorList>
            <consortium name="RefSeq"/>
        </authorList>
    </citation>
    <scope>IDENTIFICATION</scope>
    <source>
        <strain evidence="3">Mau12</strain>
        <tissue evidence="3">Whole Body</tissue>
    </source>
</reference>
<accession>A0A6P8JK41</accession>
<feature type="region of interest" description="Disordered" evidence="1">
    <location>
        <begin position="1"/>
        <end position="28"/>
    </location>
</feature>